<accession>F2TED9</accession>
<organism evidence="2">
    <name type="scientific">Ajellomyces dermatitidis (strain ATCC 18188 / CBS 674.68)</name>
    <name type="common">Blastomyces dermatitidis</name>
    <dbReference type="NCBI Taxonomy" id="653446"/>
    <lineage>
        <taxon>Eukaryota</taxon>
        <taxon>Fungi</taxon>
        <taxon>Dikarya</taxon>
        <taxon>Ascomycota</taxon>
        <taxon>Pezizomycotina</taxon>
        <taxon>Eurotiomycetes</taxon>
        <taxon>Eurotiomycetidae</taxon>
        <taxon>Onygenales</taxon>
        <taxon>Ajellomycetaceae</taxon>
        <taxon>Blastomyces</taxon>
    </lineage>
</organism>
<sequence>MQPQQFHHGAAEEVFRSSAPHLHVPPNQSNTTPQSFSTRFSLAPENSRARLTFPISSPGANPALSIGQNSKSWIPGCNIKPTSHMICDPGGVQSL</sequence>
<dbReference type="AlphaFoldDB" id="F2TED9"/>
<dbReference type="Proteomes" id="UP000007802">
    <property type="component" value="Unassembled WGS sequence"/>
</dbReference>
<protein>
    <submittedName>
        <fullName evidence="2">Uncharacterized protein</fullName>
    </submittedName>
</protein>
<reference evidence="2" key="1">
    <citation type="submission" date="2010-03" db="EMBL/GenBank/DDBJ databases">
        <title>Annotation of Blastomyces dermatitidis strain ATCC 18188.</title>
        <authorList>
            <consortium name="The Broad Institute Genome Sequencing Platform"/>
            <consortium name="Broad Institute Genome Sequencing Center for Infectious Disease."/>
            <person name="Cuomo C."/>
            <person name="Klein B."/>
            <person name="Sullivan T."/>
            <person name="Heitman J."/>
            <person name="Young S."/>
            <person name="Zeng Q."/>
            <person name="Gargeya S."/>
            <person name="Alvarado L."/>
            <person name="Berlin A.M."/>
            <person name="Chapman S.B."/>
            <person name="Chen Z."/>
            <person name="Freedman E."/>
            <person name="Gellesch M."/>
            <person name="Goldberg J."/>
            <person name="Griggs A."/>
            <person name="Gujja S."/>
            <person name="Heilman E."/>
            <person name="Heiman D."/>
            <person name="Howarth C."/>
            <person name="Mehta T."/>
            <person name="Neiman D."/>
            <person name="Pearson M."/>
            <person name="Roberts A."/>
            <person name="Saif S."/>
            <person name="Shea T."/>
            <person name="Shenoy N."/>
            <person name="Sisk P."/>
            <person name="Stolte C."/>
            <person name="Sykes S."/>
            <person name="White J."/>
            <person name="Yandava C."/>
            <person name="Haas B."/>
            <person name="Nusbaum C."/>
            <person name="Birren B."/>
        </authorList>
    </citation>
    <scope>NUCLEOTIDE SEQUENCE [LARGE SCALE GENOMIC DNA]</scope>
    <source>
        <strain evidence="2">ATCC 18188</strain>
    </source>
</reference>
<dbReference type="EMBL" id="GG749427">
    <property type="protein sequence ID" value="EGE81602.2"/>
    <property type="molecule type" value="Genomic_DNA"/>
</dbReference>
<evidence type="ECO:0000313" key="2">
    <source>
        <dbReference type="EMBL" id="EGE81602.2"/>
    </source>
</evidence>
<proteinExistence type="predicted"/>
<evidence type="ECO:0000256" key="1">
    <source>
        <dbReference type="SAM" id="MobiDB-lite"/>
    </source>
</evidence>
<dbReference type="HOGENOM" id="CLU_2637533_0_0_1"/>
<feature type="region of interest" description="Disordered" evidence="1">
    <location>
        <begin position="1"/>
        <end position="43"/>
    </location>
</feature>
<gene>
    <name evidence="2" type="ORF">BDDG_04545</name>
</gene>
<feature type="compositionally biased region" description="Polar residues" evidence="1">
    <location>
        <begin position="26"/>
        <end position="40"/>
    </location>
</feature>
<name>F2TED9_AJEDA</name>